<evidence type="ECO:0000313" key="1">
    <source>
        <dbReference type="EMBL" id="KXT71340.1"/>
    </source>
</evidence>
<dbReference type="Proteomes" id="UP000070198">
    <property type="component" value="Unassembled WGS sequence"/>
</dbReference>
<protein>
    <submittedName>
        <fullName evidence="2">Uncharacterized protein</fullName>
    </submittedName>
</protein>
<accession>A0A139QYH9</accession>
<evidence type="ECO:0000313" key="2">
    <source>
        <dbReference type="EMBL" id="KXU07588.1"/>
    </source>
</evidence>
<gene>
    <name evidence="1" type="ORF">SGADD02_00807</name>
    <name evidence="2" type="ORF">SGADD03_01213</name>
</gene>
<evidence type="ECO:0000313" key="4">
    <source>
        <dbReference type="Proteomes" id="UP000071927"/>
    </source>
</evidence>
<dbReference type="AlphaFoldDB" id="A0A139QYH9"/>
<comment type="caution">
    <text evidence="2">The sequence shown here is derived from an EMBL/GenBank/DDBJ whole genome shotgun (WGS) entry which is preliminary data.</text>
</comment>
<dbReference type="EMBL" id="LQXV01000223">
    <property type="protein sequence ID" value="KXU07588.1"/>
    <property type="molecule type" value="Genomic_DNA"/>
</dbReference>
<proteinExistence type="predicted"/>
<sequence>MQLSGIGNMLILDKFAYHFLVFKKINSKLLTFCVKVL</sequence>
<reference evidence="3 4" key="1">
    <citation type="submission" date="2016-01" db="EMBL/GenBank/DDBJ databases">
        <title>Highly variable Streptococcus oralis are common among viridans streptococci isolated from primates.</title>
        <authorList>
            <person name="Denapaite D."/>
            <person name="Rieger M."/>
            <person name="Koendgen S."/>
            <person name="Brueckner R."/>
            <person name="Ochigava I."/>
            <person name="Kappeler P."/>
            <person name="Maetz-Rensing K."/>
            <person name="Leendertz F."/>
            <person name="Hakenbeck R."/>
        </authorList>
    </citation>
    <scope>NUCLEOTIDE SEQUENCE [LARGE SCALE GENOMIC DNA]</scope>
    <source>
        <strain evidence="1 3">DD02</strain>
        <strain evidence="2 4">DD03</strain>
    </source>
</reference>
<dbReference type="EMBL" id="LQOF01000142">
    <property type="protein sequence ID" value="KXT71340.1"/>
    <property type="molecule type" value="Genomic_DNA"/>
</dbReference>
<evidence type="ECO:0000313" key="3">
    <source>
        <dbReference type="Proteomes" id="UP000070198"/>
    </source>
</evidence>
<organism evidence="2 4">
    <name type="scientific">Streptococcus gallolyticus</name>
    <dbReference type="NCBI Taxonomy" id="315405"/>
    <lineage>
        <taxon>Bacteria</taxon>
        <taxon>Bacillati</taxon>
        <taxon>Bacillota</taxon>
        <taxon>Bacilli</taxon>
        <taxon>Lactobacillales</taxon>
        <taxon>Streptococcaceae</taxon>
        <taxon>Streptococcus</taxon>
    </lineage>
</organism>
<name>A0A139QYH9_9STRE</name>
<dbReference type="Proteomes" id="UP000071927">
    <property type="component" value="Unassembled WGS sequence"/>
</dbReference>
<dbReference type="PATRIC" id="fig|315405.11.peg.939"/>